<evidence type="ECO:0000259" key="4">
    <source>
        <dbReference type="SMART" id="SM00421"/>
    </source>
</evidence>
<evidence type="ECO:0000256" key="1">
    <source>
        <dbReference type="PROSITE-ProRule" id="PRU00339"/>
    </source>
</evidence>
<proteinExistence type="predicted"/>
<dbReference type="InterPro" id="IPR036388">
    <property type="entry name" value="WH-like_DNA-bd_sf"/>
</dbReference>
<dbReference type="InterPro" id="IPR011990">
    <property type="entry name" value="TPR-like_helical_dom_sf"/>
</dbReference>
<evidence type="ECO:0000256" key="2">
    <source>
        <dbReference type="SAM" id="Coils"/>
    </source>
</evidence>
<dbReference type="PROSITE" id="PS50005">
    <property type="entry name" value="TPR"/>
    <property type="match status" value="1"/>
</dbReference>
<dbReference type="SMART" id="SM00421">
    <property type="entry name" value="HTH_LUXR"/>
    <property type="match status" value="1"/>
</dbReference>
<keyword evidence="1" id="KW-0802">TPR repeat</keyword>
<accession>A0A6G6GNC7</accession>
<protein>
    <recommendedName>
        <fullName evidence="4">HTH luxR-type domain-containing protein</fullName>
    </recommendedName>
</protein>
<dbReference type="EMBL" id="CP049057">
    <property type="protein sequence ID" value="QIE60059.1"/>
    <property type="molecule type" value="Genomic_DNA"/>
</dbReference>
<dbReference type="AlphaFoldDB" id="A0A6G6GNC7"/>
<dbReference type="InterPro" id="IPR000792">
    <property type="entry name" value="Tscrpt_reg_LuxR_C"/>
</dbReference>
<gene>
    <name evidence="5" type="ORF">G5B37_10940</name>
</gene>
<feature type="repeat" description="TPR" evidence="1">
    <location>
        <begin position="59"/>
        <end position="92"/>
    </location>
</feature>
<dbReference type="KEGG" id="mgel:G5B37_10940"/>
<dbReference type="Pfam" id="PF13181">
    <property type="entry name" value="TPR_8"/>
    <property type="match status" value="1"/>
</dbReference>
<feature type="domain" description="HTH luxR-type" evidence="4">
    <location>
        <begin position="482"/>
        <end position="539"/>
    </location>
</feature>
<reference evidence="5 6" key="1">
    <citation type="submission" date="2020-02" db="EMBL/GenBank/DDBJ databases">
        <title>Complete genome sequence of Flavobacteriaceae bacterium.</title>
        <authorList>
            <person name="Kim S.-J."/>
            <person name="Kim Y.-S."/>
            <person name="Kim K.-H."/>
        </authorList>
    </citation>
    <scope>NUCLEOTIDE SEQUENCE [LARGE SCALE GENOMIC DNA]</scope>
    <source>
        <strain evidence="5 6">RR4-40</strain>
    </source>
</reference>
<keyword evidence="3" id="KW-0812">Transmembrane</keyword>
<dbReference type="SMART" id="SM00028">
    <property type="entry name" value="TPR"/>
    <property type="match status" value="3"/>
</dbReference>
<evidence type="ECO:0000256" key="3">
    <source>
        <dbReference type="SAM" id="Phobius"/>
    </source>
</evidence>
<dbReference type="Pfam" id="PF13176">
    <property type="entry name" value="TPR_7"/>
    <property type="match status" value="1"/>
</dbReference>
<dbReference type="Pfam" id="PF00196">
    <property type="entry name" value="GerE"/>
    <property type="match status" value="1"/>
</dbReference>
<feature type="coiled-coil region" evidence="2">
    <location>
        <begin position="366"/>
        <end position="407"/>
    </location>
</feature>
<name>A0A6G6GNC7_9FLAO</name>
<dbReference type="InterPro" id="IPR019734">
    <property type="entry name" value="TPR_rpt"/>
</dbReference>
<dbReference type="SUPFAM" id="SSF48452">
    <property type="entry name" value="TPR-like"/>
    <property type="match status" value="1"/>
</dbReference>
<keyword evidence="6" id="KW-1185">Reference proteome</keyword>
<evidence type="ECO:0000313" key="5">
    <source>
        <dbReference type="EMBL" id="QIE60059.1"/>
    </source>
</evidence>
<keyword evidence="3" id="KW-0472">Membrane</keyword>
<dbReference type="Proteomes" id="UP000505306">
    <property type="component" value="Chromosome"/>
</dbReference>
<organism evidence="5 6">
    <name type="scientific">Rasiella rasia</name>
    <dbReference type="NCBI Taxonomy" id="2744027"/>
    <lineage>
        <taxon>Bacteria</taxon>
        <taxon>Pseudomonadati</taxon>
        <taxon>Bacteroidota</taxon>
        <taxon>Flavobacteriia</taxon>
        <taxon>Flavobacteriales</taxon>
        <taxon>Flavobacteriaceae</taxon>
        <taxon>Rasiella</taxon>
    </lineage>
</organism>
<feature type="transmembrane region" description="Helical" evidence="3">
    <location>
        <begin position="348"/>
        <end position="369"/>
    </location>
</feature>
<dbReference type="SUPFAM" id="SSF46894">
    <property type="entry name" value="C-terminal effector domain of the bipartite response regulators"/>
    <property type="match status" value="1"/>
</dbReference>
<dbReference type="GO" id="GO:0003677">
    <property type="term" value="F:DNA binding"/>
    <property type="evidence" value="ECO:0007669"/>
    <property type="project" value="InterPro"/>
</dbReference>
<keyword evidence="2" id="KW-0175">Coiled coil</keyword>
<evidence type="ECO:0000313" key="6">
    <source>
        <dbReference type="Proteomes" id="UP000505306"/>
    </source>
</evidence>
<sequence>MSFSATAVFSQNTNTNEQLIRLDSLAEGAFNSGDIDRQIELYYQKLDIFPRVDSLELKAEILFNIGERFRRIGLYNEAAEIYIRQLEVEKQSGKYSFRTFLSLGDLAGIYIRLGELENATKTYKQSISISKKLPQFETYFAAGLNNLGIHFNDNLKHRDSAQYYYEQAAGIISLSNDAVKRGLYGSIRDNIALLRMKDKEYLKASEIFYDNYYNVFPALTEERERYFRAGIQLADTYIKTNDIEKATTLLDSIEMNLSNANHPECAINQLLFLKVKANLLERNKDYKALIENFKHAQSIQDSLNKVTTRKRNVINYTLSDRKKLETQKTLELESLKRESVTKQAAQRLWILGLSSFVLILVAIIFAVRLKQRNERVKNKKELIEQALKNKKLENELLERNIEVQRKDLATLAISTNEQKGWLNVLSNKIDVIASRKTFDKKLLNELVTFVNHRKHVGKLSDTFHEKIEELNSDFFDKLIKNVPNLTEYEIKLCALIRIHLNSKEIATILNINPESVNKSRYRIRKKIGMTSDQKLDVFLMSF</sequence>
<dbReference type="RefSeq" id="WP_164680071.1">
    <property type="nucleotide sequence ID" value="NZ_CP049057.1"/>
</dbReference>
<dbReference type="Gene3D" id="1.10.10.10">
    <property type="entry name" value="Winged helix-like DNA-binding domain superfamily/Winged helix DNA-binding domain"/>
    <property type="match status" value="1"/>
</dbReference>
<dbReference type="Gene3D" id="1.25.40.10">
    <property type="entry name" value="Tetratricopeptide repeat domain"/>
    <property type="match status" value="1"/>
</dbReference>
<keyword evidence="3" id="KW-1133">Transmembrane helix</keyword>
<dbReference type="InterPro" id="IPR016032">
    <property type="entry name" value="Sig_transdc_resp-reg_C-effctor"/>
</dbReference>
<dbReference type="GO" id="GO:0006355">
    <property type="term" value="P:regulation of DNA-templated transcription"/>
    <property type="evidence" value="ECO:0007669"/>
    <property type="project" value="InterPro"/>
</dbReference>